<dbReference type="AlphaFoldDB" id="A0A1S8M9T7"/>
<dbReference type="Proteomes" id="UP000190951">
    <property type="component" value="Chromosome"/>
</dbReference>
<dbReference type="PANTHER" id="PTHR20275:SF0">
    <property type="entry name" value="NAD KINASE"/>
    <property type="match status" value="1"/>
</dbReference>
<comment type="cofactor">
    <cofactor evidence="8">
        <name>a divalent metal cation</name>
        <dbReference type="ChEBI" id="CHEBI:60240"/>
    </cofactor>
</comment>
<dbReference type="GO" id="GO:0051287">
    <property type="term" value="F:NAD binding"/>
    <property type="evidence" value="ECO:0007669"/>
    <property type="project" value="UniProtKB-ARBA"/>
</dbReference>
<evidence type="ECO:0000313" key="10">
    <source>
        <dbReference type="Proteomes" id="UP000190951"/>
    </source>
</evidence>
<organism evidence="9 10">
    <name type="scientific">Clostridium felsineum</name>
    <dbReference type="NCBI Taxonomy" id="36839"/>
    <lineage>
        <taxon>Bacteria</taxon>
        <taxon>Bacillati</taxon>
        <taxon>Bacillota</taxon>
        <taxon>Clostridia</taxon>
        <taxon>Eubacteriales</taxon>
        <taxon>Clostridiaceae</taxon>
        <taxon>Clostridium</taxon>
    </lineage>
</organism>
<name>A0A1S8M9T7_9CLOT</name>
<keyword evidence="3 8" id="KW-0418">Kinase</keyword>
<dbReference type="STRING" id="84029.CROST_24250"/>
<dbReference type="SUPFAM" id="SSF111331">
    <property type="entry name" value="NAD kinase/diacylglycerol kinase-like"/>
    <property type="match status" value="1"/>
</dbReference>
<feature type="binding site" evidence="8">
    <location>
        <begin position="61"/>
        <end position="62"/>
    </location>
    <ligand>
        <name>NAD(+)</name>
        <dbReference type="ChEBI" id="CHEBI:57540"/>
    </ligand>
</feature>
<feature type="binding site" evidence="8">
    <location>
        <begin position="134"/>
        <end position="135"/>
    </location>
    <ligand>
        <name>NAD(+)</name>
        <dbReference type="ChEBI" id="CHEBI:57540"/>
    </ligand>
</feature>
<evidence type="ECO:0000256" key="1">
    <source>
        <dbReference type="ARBA" id="ARBA00022679"/>
    </source>
</evidence>
<dbReference type="HAMAP" id="MF_00361">
    <property type="entry name" value="NAD_kinase"/>
    <property type="match status" value="1"/>
</dbReference>
<sequence length="284" mass="32008">MKSIGVNINSCKDHDGKIREYVEKVIKEENSNIKVEFYDEINYFEEACRMKPDFFIVFGGDGTILNAARNLVSCNIPIFGVNIGHLGFLSAIEFKDFKSAIQKILKGKYFLQDRTMIKCSFIKGHSKKIFYSLNEVVLYKGNMAKILKYNIDVDDKFYMGFKSDGIIISTPTGSTAHNLSAGGPIIYPNLDVVSITPICPQGLHRGSIILNGKSNITISGIDANEDVYITVDGRVPVDVKGVSFIEISELNYKCKLLKLNDYDYFDVLRKKIILRTEECEGDKY</sequence>
<evidence type="ECO:0000256" key="2">
    <source>
        <dbReference type="ARBA" id="ARBA00022741"/>
    </source>
</evidence>
<dbReference type="GO" id="GO:0003951">
    <property type="term" value="F:NAD+ kinase activity"/>
    <property type="evidence" value="ECO:0007669"/>
    <property type="project" value="UniProtKB-UniRule"/>
</dbReference>
<dbReference type="InterPro" id="IPR017437">
    <property type="entry name" value="ATP-NAD_kinase_PpnK-typ_C"/>
</dbReference>
<dbReference type="EC" id="2.7.1.23" evidence="8"/>
<comment type="similarity">
    <text evidence="8">Belongs to the NAD kinase family.</text>
</comment>
<dbReference type="EMBL" id="CP096983">
    <property type="protein sequence ID" value="URZ11843.1"/>
    <property type="molecule type" value="Genomic_DNA"/>
</dbReference>
<accession>A0A1S8M9T7</accession>
<evidence type="ECO:0000256" key="5">
    <source>
        <dbReference type="ARBA" id="ARBA00022857"/>
    </source>
</evidence>
<dbReference type="Pfam" id="PF01513">
    <property type="entry name" value="NAD_kinase"/>
    <property type="match status" value="1"/>
</dbReference>
<comment type="subcellular location">
    <subcellularLocation>
        <location evidence="8">Cytoplasm</location>
    </subcellularLocation>
</comment>
<dbReference type="Gene3D" id="2.60.200.30">
    <property type="entry name" value="Probable inorganic polyphosphate/atp-NAD kinase, domain 2"/>
    <property type="match status" value="1"/>
</dbReference>
<reference evidence="9 10" key="1">
    <citation type="submission" date="2022-04" db="EMBL/GenBank/DDBJ databases">
        <title>Genome sequence of C. roseum typestrain.</title>
        <authorList>
            <person name="Poehlein A."/>
            <person name="Schoch T."/>
            <person name="Duerre P."/>
            <person name="Daniel R."/>
        </authorList>
    </citation>
    <scope>NUCLEOTIDE SEQUENCE [LARGE SCALE GENOMIC DNA]</scope>
    <source>
        <strain evidence="9 10">DSM 7320</strain>
    </source>
</reference>
<gene>
    <name evidence="8 9" type="primary">nadK</name>
    <name evidence="9" type="ORF">CROST_025600</name>
</gene>
<comment type="catalytic activity">
    <reaction evidence="7 8">
        <text>NAD(+) + ATP = ADP + NADP(+) + H(+)</text>
        <dbReference type="Rhea" id="RHEA:18629"/>
        <dbReference type="ChEBI" id="CHEBI:15378"/>
        <dbReference type="ChEBI" id="CHEBI:30616"/>
        <dbReference type="ChEBI" id="CHEBI:57540"/>
        <dbReference type="ChEBI" id="CHEBI:58349"/>
        <dbReference type="ChEBI" id="CHEBI:456216"/>
        <dbReference type="EC" id="2.7.1.23"/>
    </reaction>
</comment>
<dbReference type="Gene3D" id="3.40.50.10330">
    <property type="entry name" value="Probable inorganic polyphosphate/atp-NAD kinase, domain 1"/>
    <property type="match status" value="1"/>
</dbReference>
<comment type="caution">
    <text evidence="8">Lacks conserved residue(s) required for the propagation of feature annotation.</text>
</comment>
<evidence type="ECO:0000256" key="7">
    <source>
        <dbReference type="ARBA" id="ARBA00047925"/>
    </source>
</evidence>
<comment type="function">
    <text evidence="8">Involved in the regulation of the intracellular balance of NAD and NADP, and is a key enzyme in the biosynthesis of NADP. Catalyzes specifically the phosphorylation on 2'-hydroxyl of the adenosine moiety of NAD to yield NADP.</text>
</comment>
<keyword evidence="8" id="KW-0963">Cytoplasm</keyword>
<keyword evidence="5 8" id="KW-0521">NADP</keyword>
<dbReference type="InterPro" id="IPR016064">
    <property type="entry name" value="NAD/diacylglycerol_kinase_sf"/>
</dbReference>
<feature type="binding site" evidence="8">
    <location>
        <position position="145"/>
    </location>
    <ligand>
        <name>NAD(+)</name>
        <dbReference type="ChEBI" id="CHEBI:57540"/>
    </ligand>
</feature>
<dbReference type="Pfam" id="PF20143">
    <property type="entry name" value="NAD_kinase_C"/>
    <property type="match status" value="1"/>
</dbReference>
<dbReference type="InterPro" id="IPR017438">
    <property type="entry name" value="ATP-NAD_kinase_N"/>
</dbReference>
<protein>
    <recommendedName>
        <fullName evidence="8">NAD kinase</fullName>
        <ecNumber evidence="8">2.7.1.23</ecNumber>
    </recommendedName>
    <alternativeName>
        <fullName evidence="8">ATP-dependent NAD kinase</fullName>
    </alternativeName>
</protein>
<evidence type="ECO:0000256" key="8">
    <source>
        <dbReference type="HAMAP-Rule" id="MF_00361"/>
    </source>
</evidence>
<keyword evidence="10" id="KW-1185">Reference proteome</keyword>
<keyword evidence="1 8" id="KW-0808">Transferase</keyword>
<evidence type="ECO:0000256" key="3">
    <source>
        <dbReference type="ARBA" id="ARBA00022777"/>
    </source>
</evidence>
<keyword evidence="2 8" id="KW-0547">Nucleotide-binding</keyword>
<dbReference type="GO" id="GO:0005524">
    <property type="term" value="F:ATP binding"/>
    <property type="evidence" value="ECO:0007669"/>
    <property type="project" value="UniProtKB-KW"/>
</dbReference>
<feature type="binding site" evidence="8">
    <location>
        <position position="162"/>
    </location>
    <ligand>
        <name>NAD(+)</name>
        <dbReference type="ChEBI" id="CHEBI:57540"/>
    </ligand>
</feature>
<dbReference type="GO" id="GO:0006741">
    <property type="term" value="P:NADP+ biosynthetic process"/>
    <property type="evidence" value="ECO:0007669"/>
    <property type="project" value="UniProtKB-UniRule"/>
</dbReference>
<dbReference type="PANTHER" id="PTHR20275">
    <property type="entry name" value="NAD KINASE"/>
    <property type="match status" value="1"/>
</dbReference>
<dbReference type="GO" id="GO:0005737">
    <property type="term" value="C:cytoplasm"/>
    <property type="evidence" value="ECO:0007669"/>
    <property type="project" value="UniProtKB-SubCell"/>
</dbReference>
<keyword evidence="6 8" id="KW-0520">NAD</keyword>
<feature type="binding site" evidence="8">
    <location>
        <begin position="175"/>
        <end position="180"/>
    </location>
    <ligand>
        <name>NAD(+)</name>
        <dbReference type="ChEBI" id="CHEBI:57540"/>
    </ligand>
</feature>
<dbReference type="KEGG" id="crw:CROST_025600"/>
<keyword evidence="4 8" id="KW-0067">ATP-binding</keyword>
<evidence type="ECO:0000256" key="4">
    <source>
        <dbReference type="ARBA" id="ARBA00022840"/>
    </source>
</evidence>
<dbReference type="GO" id="GO:0046872">
    <property type="term" value="F:metal ion binding"/>
    <property type="evidence" value="ECO:0007669"/>
    <property type="project" value="UniProtKB-UniRule"/>
</dbReference>
<proteinExistence type="inferred from homology"/>
<feature type="active site" description="Proton acceptor" evidence="8">
    <location>
        <position position="61"/>
    </location>
</feature>
<dbReference type="RefSeq" id="WP_077833699.1">
    <property type="nucleotide sequence ID" value="NZ_CP096983.1"/>
</dbReference>
<dbReference type="GO" id="GO:0019674">
    <property type="term" value="P:NAD+ metabolic process"/>
    <property type="evidence" value="ECO:0007669"/>
    <property type="project" value="InterPro"/>
</dbReference>
<dbReference type="InterPro" id="IPR002504">
    <property type="entry name" value="NADK"/>
</dbReference>
<evidence type="ECO:0000256" key="6">
    <source>
        <dbReference type="ARBA" id="ARBA00023027"/>
    </source>
</evidence>
<evidence type="ECO:0000313" key="9">
    <source>
        <dbReference type="EMBL" id="URZ11843.1"/>
    </source>
</evidence>
<feature type="binding site" evidence="8">
    <location>
        <position position="164"/>
    </location>
    <ligand>
        <name>NAD(+)</name>
        <dbReference type="ChEBI" id="CHEBI:57540"/>
    </ligand>
</feature>